<sequence length="56" mass="6324">MKKIDSNAKQALGHFKEEMAIELGADSFVEKHLTLAHLDSKIRTKVEEAYTHLGRS</sequence>
<name>A0A1M6N540_9FIRM</name>
<accession>A0A1M6N540</accession>
<evidence type="ECO:0000313" key="2">
    <source>
        <dbReference type="Proteomes" id="UP000184536"/>
    </source>
</evidence>
<dbReference type="EMBL" id="FQZV01000052">
    <property type="protein sequence ID" value="SHJ90817.1"/>
    <property type="molecule type" value="Genomic_DNA"/>
</dbReference>
<organism evidence="1 2">
    <name type="scientific">Geosporobacter subterraneus DSM 17957</name>
    <dbReference type="NCBI Taxonomy" id="1121919"/>
    <lineage>
        <taxon>Bacteria</taxon>
        <taxon>Bacillati</taxon>
        <taxon>Bacillota</taxon>
        <taxon>Clostridia</taxon>
        <taxon>Peptostreptococcales</taxon>
        <taxon>Thermotaleaceae</taxon>
        <taxon>Geosporobacter</taxon>
    </lineage>
</organism>
<dbReference type="Proteomes" id="UP000184536">
    <property type="component" value="Unassembled WGS sequence"/>
</dbReference>
<keyword evidence="2" id="KW-1185">Reference proteome</keyword>
<dbReference type="RefSeq" id="WP_190014603.1">
    <property type="nucleotide sequence ID" value="NZ_FQZV01000052.1"/>
</dbReference>
<protein>
    <submittedName>
        <fullName evidence="1">Uncharacterized protein</fullName>
    </submittedName>
</protein>
<evidence type="ECO:0000313" key="1">
    <source>
        <dbReference type="EMBL" id="SHJ90817.1"/>
    </source>
</evidence>
<reference evidence="2" key="1">
    <citation type="submission" date="2016-11" db="EMBL/GenBank/DDBJ databases">
        <authorList>
            <person name="Varghese N."/>
            <person name="Submissions S."/>
        </authorList>
    </citation>
    <scope>NUCLEOTIDE SEQUENCE [LARGE SCALE GENOMIC DNA]</scope>
    <source>
        <strain evidence="2">DSM 17957</strain>
    </source>
</reference>
<proteinExistence type="predicted"/>
<gene>
    <name evidence="1" type="ORF">SAMN02745975_03199</name>
</gene>
<dbReference type="AlphaFoldDB" id="A0A1M6N540"/>